<sequence>MSGATRGGISVDARERLVSGGWTINCLGIVIRSDNPSPPSPAATAAVYTLDNHFPLVTRRFGGHLTAEDAGAELSGRIDAALEIDLLSICAVIRPPDSVALPDTDCLDQTSPSALTNLLFRSGPVTVERLLPERLSKAGPASLVMAVSEVAWGLNPAGRPRAEYAVEAPPGAEAGTELDDDDDINQGCRVDNEVNVGCFPIAGETNLRRLYDGPSWTEWRDNSRAKNTKYRSNEDGHEHLGLVSGWKSKLWYPHDDWFR</sequence>
<reference evidence="1 2" key="1">
    <citation type="submission" date="2016-10" db="EMBL/GenBank/DDBJ databases">
        <title>Genome sequencing of Aspergillus oryzae BCC7051.</title>
        <authorList>
            <person name="Thammarongtham C."/>
            <person name="Vorapreeda T."/>
            <person name="Nookaew I."/>
            <person name="Srisuk T."/>
            <person name="Land M."/>
            <person name="Jeennor S."/>
            <person name="Laoteng K."/>
        </authorList>
    </citation>
    <scope>NUCLEOTIDE SEQUENCE [LARGE SCALE GENOMIC DNA]</scope>
    <source>
        <strain evidence="1 2">BCC7051</strain>
    </source>
</reference>
<protein>
    <submittedName>
        <fullName evidence="1">Uncharacterized protein</fullName>
    </submittedName>
</protein>
<evidence type="ECO:0000313" key="2">
    <source>
        <dbReference type="Proteomes" id="UP000190312"/>
    </source>
</evidence>
<organism evidence="1 2">
    <name type="scientific">Aspergillus oryzae</name>
    <name type="common">Yellow koji mold</name>
    <dbReference type="NCBI Taxonomy" id="5062"/>
    <lineage>
        <taxon>Eukaryota</taxon>
        <taxon>Fungi</taxon>
        <taxon>Dikarya</taxon>
        <taxon>Ascomycota</taxon>
        <taxon>Pezizomycotina</taxon>
        <taxon>Eurotiomycetes</taxon>
        <taxon>Eurotiomycetidae</taxon>
        <taxon>Eurotiales</taxon>
        <taxon>Aspergillaceae</taxon>
        <taxon>Aspergillus</taxon>
        <taxon>Aspergillus subgen. Circumdati</taxon>
    </lineage>
</organism>
<dbReference type="EMBL" id="MKZY01000005">
    <property type="protein sequence ID" value="OOO08991.1"/>
    <property type="molecule type" value="Genomic_DNA"/>
</dbReference>
<evidence type="ECO:0000313" key="1">
    <source>
        <dbReference type="EMBL" id="OOO08991.1"/>
    </source>
</evidence>
<accession>A0A1S9DIV0</accession>
<comment type="caution">
    <text evidence="1">The sequence shown here is derived from an EMBL/GenBank/DDBJ whole genome shotgun (WGS) entry which is preliminary data.</text>
</comment>
<dbReference type="AlphaFoldDB" id="A0A1S9DIV0"/>
<dbReference type="Proteomes" id="UP000190312">
    <property type="component" value="Unassembled WGS sequence"/>
</dbReference>
<name>A0A1S9DIV0_ASPOZ</name>
<gene>
    <name evidence="1" type="ORF">OAory_01102870</name>
</gene>
<proteinExistence type="predicted"/>